<dbReference type="Proteomes" id="UP000007809">
    <property type="component" value="Plasmid pPSED03"/>
</dbReference>
<dbReference type="HOGENOM" id="CLU_1748136_0_0_11"/>
<evidence type="ECO:0000313" key="3">
    <source>
        <dbReference type="Proteomes" id="UP000007809"/>
    </source>
</evidence>
<gene>
    <name evidence="2" type="ordered locus">Psed_7021</name>
</gene>
<feature type="transmembrane region" description="Helical" evidence="1">
    <location>
        <begin position="21"/>
        <end position="41"/>
    </location>
</feature>
<evidence type="ECO:0000256" key="1">
    <source>
        <dbReference type="SAM" id="Phobius"/>
    </source>
</evidence>
<protein>
    <submittedName>
        <fullName evidence="2">Uncharacterized protein</fullName>
    </submittedName>
</protein>
<dbReference type="AlphaFoldDB" id="F2L7A5"/>
<feature type="transmembrane region" description="Helical" evidence="1">
    <location>
        <begin position="47"/>
        <end position="67"/>
    </location>
</feature>
<organism evidence="2 3">
    <name type="scientific">Pseudonocardia dioxanivorans (strain ATCC 55486 / DSM 44775 / JCM 13855 / CB1190)</name>
    <dbReference type="NCBI Taxonomy" id="675635"/>
    <lineage>
        <taxon>Bacteria</taxon>
        <taxon>Bacillati</taxon>
        <taxon>Actinomycetota</taxon>
        <taxon>Actinomycetes</taxon>
        <taxon>Pseudonocardiales</taxon>
        <taxon>Pseudonocardiaceae</taxon>
        <taxon>Pseudonocardia</taxon>
    </lineage>
</organism>
<keyword evidence="1" id="KW-0812">Transmembrane</keyword>
<dbReference type="EMBL" id="CP002598">
    <property type="protein sequence ID" value="AEA29078.1"/>
    <property type="molecule type" value="Genomic_DNA"/>
</dbReference>
<accession>F2L7A5</accession>
<proteinExistence type="predicted"/>
<keyword evidence="2" id="KW-0614">Plasmid</keyword>
<keyword evidence="3" id="KW-1185">Reference proteome</keyword>
<evidence type="ECO:0000313" key="2">
    <source>
        <dbReference type="EMBL" id="AEA29078.1"/>
    </source>
</evidence>
<keyword evidence="1" id="KW-1133">Transmembrane helix</keyword>
<keyword evidence="1" id="KW-0472">Membrane</keyword>
<geneLocation type="plasmid" evidence="2 3">
    <name>pPSED03</name>
</geneLocation>
<sequence>MNTTVSHGPVPRPPAPAHPRVTAWSGAATFVVLAGIARGIAGWPVLAAVPLAAVAAVLVTVALYWHGDRGGREYERRTDRVGAVARTFYLIVGRIPTDDELASLVSDRPVTTLGGHATTPRPVRPGPLPGGVRLLSIVGPSDGGNGGAA</sequence>
<reference evidence="2 3" key="1">
    <citation type="journal article" date="2011" name="J. Bacteriol.">
        <title>Genome sequence of the 1,4-dioxane-degrading Pseudonocardia dioxanivorans strain CB1190.</title>
        <authorList>
            <person name="Sales C.M."/>
            <person name="Mahendra S."/>
            <person name="Grostern A."/>
            <person name="Parales R.E."/>
            <person name="Goodwin L.A."/>
            <person name="Woyke T."/>
            <person name="Nolan M."/>
            <person name="Lapidus A."/>
            <person name="Chertkov O."/>
            <person name="Ovchinnikova G."/>
            <person name="Sczyrba A."/>
            <person name="Alvarez-Cohen L."/>
        </authorList>
    </citation>
    <scope>NUCLEOTIDE SEQUENCE [LARGE SCALE GENOMIC DNA]</scope>
    <source>
        <strain evidence="3">ATCC 55486 / DSM 44775 / JCM 13855 / CB1190</strain>
    </source>
</reference>
<dbReference type="KEGG" id="pdx:Psed_7021"/>
<name>F2L7A5_PSEUX</name>